<evidence type="ECO:0000256" key="1">
    <source>
        <dbReference type="SAM" id="MobiDB-lite"/>
    </source>
</evidence>
<sequence length="234" mass="26405">MVLCRDAGVLGRDLSEAVEGLLSQRIAGLRRYQVRNRYQIPPLRSSQLTDLRRWLSDLRDLFSAAGLPLLHPQRRMNRRTRRRACREQRGANGHPKVQASGSPETAAARDRSVAGTVRAVRTGYRTDVPAGCGTSGNARVYDLSDRELVARAVVEGDWVVIEAGALARRSEVRWNQTCLTAKRRRLVTEGLLRPLRRRPHLLKLRAPIAVSSLMNAARLLRGDNAHDRVWQRVR</sequence>
<dbReference type="Proteomes" id="UP001055247">
    <property type="component" value="Unassembled WGS sequence"/>
</dbReference>
<keyword evidence="3" id="KW-1185">Reference proteome</keyword>
<protein>
    <submittedName>
        <fullName evidence="2">Uncharacterized protein</fullName>
    </submittedName>
</protein>
<name>A0AAV4ZX58_9HYPH</name>
<dbReference type="AlphaFoldDB" id="A0AAV4ZX58"/>
<accession>A0AAV4ZX58</accession>
<comment type="caution">
    <text evidence="2">The sequence shown here is derived from an EMBL/GenBank/DDBJ whole genome shotgun (WGS) entry which is preliminary data.</text>
</comment>
<dbReference type="EMBL" id="BPQO01000051">
    <property type="protein sequence ID" value="GJD92627.1"/>
    <property type="molecule type" value="Genomic_DNA"/>
</dbReference>
<evidence type="ECO:0000313" key="3">
    <source>
        <dbReference type="Proteomes" id="UP001055247"/>
    </source>
</evidence>
<feature type="region of interest" description="Disordered" evidence="1">
    <location>
        <begin position="86"/>
        <end position="112"/>
    </location>
</feature>
<reference evidence="2" key="1">
    <citation type="journal article" date="2016" name="Front. Microbiol.">
        <title>Genome Sequence of the Piezophilic, Mesophilic Sulfate-Reducing Bacterium Desulfovibrio indicus J2T.</title>
        <authorList>
            <person name="Cao J."/>
            <person name="Maignien L."/>
            <person name="Shao Z."/>
            <person name="Alain K."/>
            <person name="Jebbar M."/>
        </authorList>
    </citation>
    <scope>NUCLEOTIDE SEQUENCE</scope>
    <source>
        <strain evidence="2">DSM 16372</strain>
    </source>
</reference>
<evidence type="ECO:0000313" key="2">
    <source>
        <dbReference type="EMBL" id="GJD92627.1"/>
    </source>
</evidence>
<gene>
    <name evidence="2" type="ORF">BHAOGJBA_6183</name>
</gene>
<proteinExistence type="predicted"/>
<organism evidence="2 3">
    <name type="scientific">Methylobacterium hispanicum</name>
    <dbReference type="NCBI Taxonomy" id="270350"/>
    <lineage>
        <taxon>Bacteria</taxon>
        <taxon>Pseudomonadati</taxon>
        <taxon>Pseudomonadota</taxon>
        <taxon>Alphaproteobacteria</taxon>
        <taxon>Hyphomicrobiales</taxon>
        <taxon>Methylobacteriaceae</taxon>
        <taxon>Methylobacterium</taxon>
    </lineage>
</organism>
<reference evidence="2" key="2">
    <citation type="submission" date="2021-08" db="EMBL/GenBank/DDBJ databases">
        <authorList>
            <person name="Tani A."/>
            <person name="Ola A."/>
            <person name="Ogura Y."/>
            <person name="Katsura K."/>
            <person name="Hayashi T."/>
        </authorList>
    </citation>
    <scope>NUCLEOTIDE SEQUENCE</scope>
    <source>
        <strain evidence="2">DSM 16372</strain>
    </source>
</reference>